<evidence type="ECO:0000313" key="2">
    <source>
        <dbReference type="EMBL" id="QDT14182.1"/>
    </source>
</evidence>
<dbReference type="PANTHER" id="PTHR43685">
    <property type="entry name" value="GLYCOSYLTRANSFERASE"/>
    <property type="match status" value="1"/>
</dbReference>
<dbReference type="InterPro" id="IPR029044">
    <property type="entry name" value="Nucleotide-diphossugar_trans"/>
</dbReference>
<dbReference type="Pfam" id="PF00535">
    <property type="entry name" value="Glycos_transf_2"/>
    <property type="match status" value="1"/>
</dbReference>
<dbReference type="Proteomes" id="UP000318741">
    <property type="component" value="Chromosome"/>
</dbReference>
<dbReference type="PANTHER" id="PTHR43685:SF2">
    <property type="entry name" value="GLYCOSYLTRANSFERASE 2-LIKE DOMAIN-CONTAINING PROTEIN"/>
    <property type="match status" value="1"/>
</dbReference>
<dbReference type="InterPro" id="IPR050834">
    <property type="entry name" value="Glycosyltransf_2"/>
</dbReference>
<proteinExistence type="predicted"/>
<name>A0A517P461_9PLAN</name>
<dbReference type="RefSeq" id="WP_145356819.1">
    <property type="nucleotide sequence ID" value="NZ_CP036265.1"/>
</dbReference>
<reference evidence="2 3" key="1">
    <citation type="submission" date="2019-02" db="EMBL/GenBank/DDBJ databases">
        <title>Deep-cultivation of Planctomycetes and their phenomic and genomic characterization uncovers novel biology.</title>
        <authorList>
            <person name="Wiegand S."/>
            <person name="Jogler M."/>
            <person name="Boedeker C."/>
            <person name="Pinto D."/>
            <person name="Vollmers J."/>
            <person name="Rivas-Marin E."/>
            <person name="Kohn T."/>
            <person name="Peeters S.H."/>
            <person name="Heuer A."/>
            <person name="Rast P."/>
            <person name="Oberbeckmann S."/>
            <person name="Bunk B."/>
            <person name="Jeske O."/>
            <person name="Meyerdierks A."/>
            <person name="Storesund J.E."/>
            <person name="Kallscheuer N."/>
            <person name="Luecker S."/>
            <person name="Lage O.M."/>
            <person name="Pohl T."/>
            <person name="Merkel B.J."/>
            <person name="Hornburger P."/>
            <person name="Mueller R.-W."/>
            <person name="Bruemmer F."/>
            <person name="Labrenz M."/>
            <person name="Spormann A.M."/>
            <person name="Op den Camp H."/>
            <person name="Overmann J."/>
            <person name="Amann R."/>
            <person name="Jetten M.S.M."/>
            <person name="Mascher T."/>
            <person name="Medema M.H."/>
            <person name="Devos D.P."/>
            <person name="Kaster A.-K."/>
            <person name="Ovreas L."/>
            <person name="Rohde M."/>
            <person name="Galperin M.Y."/>
            <person name="Jogler C."/>
        </authorList>
    </citation>
    <scope>NUCLEOTIDE SEQUENCE [LARGE SCALE GENOMIC DNA]</scope>
    <source>
        <strain evidence="2 3">CA12</strain>
    </source>
</reference>
<dbReference type="GO" id="GO:0016757">
    <property type="term" value="F:glycosyltransferase activity"/>
    <property type="evidence" value="ECO:0007669"/>
    <property type="project" value="UniProtKB-KW"/>
</dbReference>
<accession>A0A517P461</accession>
<keyword evidence="2" id="KW-0328">Glycosyltransferase</keyword>
<keyword evidence="3" id="KW-1185">Reference proteome</keyword>
<dbReference type="Gene3D" id="3.90.550.10">
    <property type="entry name" value="Spore Coat Polysaccharide Biosynthesis Protein SpsA, Chain A"/>
    <property type="match status" value="1"/>
</dbReference>
<evidence type="ECO:0000259" key="1">
    <source>
        <dbReference type="Pfam" id="PF00535"/>
    </source>
</evidence>
<keyword evidence="2" id="KW-0808">Transferase</keyword>
<organism evidence="2 3">
    <name type="scientific">Alienimonas californiensis</name>
    <dbReference type="NCBI Taxonomy" id="2527989"/>
    <lineage>
        <taxon>Bacteria</taxon>
        <taxon>Pseudomonadati</taxon>
        <taxon>Planctomycetota</taxon>
        <taxon>Planctomycetia</taxon>
        <taxon>Planctomycetales</taxon>
        <taxon>Planctomycetaceae</taxon>
        <taxon>Alienimonas</taxon>
    </lineage>
</organism>
<dbReference type="AlphaFoldDB" id="A0A517P461"/>
<evidence type="ECO:0000313" key="3">
    <source>
        <dbReference type="Proteomes" id="UP000318741"/>
    </source>
</evidence>
<dbReference type="KEGG" id="acaf:CA12_02500"/>
<feature type="domain" description="Glycosyltransferase 2-like" evidence="1">
    <location>
        <begin position="8"/>
        <end position="115"/>
    </location>
</feature>
<gene>
    <name evidence="2" type="primary">epsH_3</name>
    <name evidence="2" type="ORF">CA12_02500</name>
</gene>
<dbReference type="EC" id="2.4.-.-" evidence="2"/>
<dbReference type="OrthoDB" id="9784574at2"/>
<dbReference type="InterPro" id="IPR001173">
    <property type="entry name" value="Glyco_trans_2-like"/>
</dbReference>
<dbReference type="EMBL" id="CP036265">
    <property type="protein sequence ID" value="QDT14182.1"/>
    <property type="molecule type" value="Genomic_DNA"/>
</dbReference>
<dbReference type="SUPFAM" id="SSF53448">
    <property type="entry name" value="Nucleotide-diphospho-sugar transferases"/>
    <property type="match status" value="1"/>
</dbReference>
<protein>
    <submittedName>
        <fullName evidence="2">Glycosyltransferase EpsH</fullName>
        <ecNumber evidence="2">2.4.-.-</ecNumber>
    </submittedName>
</protein>
<sequence length="310" mass="33735">MSSAPVTAVVPCYNGSRYLRETLESILGQTRPPAAVVVVDDGSTDDSADVAESFGGLVRVLRQQNSGESVARNRGVRAAETEWIAFCDADDLWALDKLERLLSAAEVAGAGAAAAHSNVELFGAETRITDLGSDPPSRRYAVARLAVRNNFLTPSAVLVRRAACPAFHEDLHYGEDQIFFLELARCAGPGGFVFDPAALTRYRKHGAGQSAARGIELDWYAAVADWLDATGAVTGKERAGIDRAWAHRLAPVVRAAYWERDVARLRTARRRLARLRGFSAELDAELDRPVLPRIVFWFKDAVDRLTGIAS</sequence>